<dbReference type="InterPro" id="IPR013783">
    <property type="entry name" value="Ig-like_fold"/>
</dbReference>
<dbReference type="SUPFAM" id="SSF52266">
    <property type="entry name" value="SGNH hydrolase"/>
    <property type="match status" value="1"/>
</dbReference>
<feature type="domain" description="Sialate O-acetylesterase" evidence="4">
    <location>
        <begin position="434"/>
        <end position="555"/>
    </location>
</feature>
<dbReference type="Proteomes" id="UP000317369">
    <property type="component" value="Chromosome"/>
</dbReference>
<dbReference type="EMBL" id="CP036425">
    <property type="protein sequence ID" value="QDU35171.1"/>
    <property type="molecule type" value="Genomic_DNA"/>
</dbReference>
<evidence type="ECO:0000313" key="7">
    <source>
        <dbReference type="Proteomes" id="UP000317369"/>
    </source>
</evidence>
<dbReference type="GO" id="GO:0004553">
    <property type="term" value="F:hydrolase activity, hydrolyzing O-glycosyl compounds"/>
    <property type="evidence" value="ECO:0007669"/>
    <property type="project" value="UniProtKB-ARBA"/>
</dbReference>
<gene>
    <name evidence="6" type="ORF">KS4_32510</name>
</gene>
<dbReference type="OrthoDB" id="9795554at2"/>
<dbReference type="GO" id="GO:0005975">
    <property type="term" value="P:carbohydrate metabolic process"/>
    <property type="evidence" value="ECO:0007669"/>
    <property type="project" value="TreeGrafter"/>
</dbReference>
<dbReference type="Gene3D" id="3.40.50.1110">
    <property type="entry name" value="SGNH hydrolase"/>
    <property type="match status" value="2"/>
</dbReference>
<evidence type="ECO:0000256" key="1">
    <source>
        <dbReference type="ARBA" id="ARBA00022801"/>
    </source>
</evidence>
<sequence precursor="true">MINMNDRIKPVLVLLLLLTLSATSFAQSLQLPAIISDHMVLQRNTVCPIWGKAKPNDNITVSINKQTHKTKVDTKGNWIIKLSPIKSKGPFTLTVKSSNTNISIKDVITGEVWLGSGQSNMEWPIERTDTNNAILKKSNYPDYRIFLVPRKYTSGSHFLKPKSARWQKVTPKSITKFSAVAYYFGHDLHKNLKTPVGMIASSWGGTPAQSWTPYNAMASNTELKQYTDEFEQRVKNAPQLKAEYDKNLKQWQKDNKKILRTQPQNPGSKLNYHQIDFDDSSWKSCTVPAKFLHTYNRMFDGIVWYRTTINLPKNLQKTNLTLSLGALDDYDVTYVNGKHIGSHGSETKSSYKVPRKYKIPASINNRKQLTIAVRITDKHRYGGFKSDAKEIYLSSGKQKLSIAGNNWKTHIESTFQGEPYKPASTKGPRNVSVLYNGMIKPIIPYAIKGVIWYQGEANTSTSNYPYYQTLLSTMISAWRDEWDQPQHDFPFLIVQLTNYQSPSFSVTNHSWAYLREQQLNTHQNVPNTGLAVIIDIGDATNVHPKNKADVGKRLSRWALNQTYNKNIIPSGPMYQSHTISGNTVNLTFDYTDGIKPLTGNKLTGFFITDDHQKYLPAIAKINSNNTISVTHPQIQQPLAVRYGWAANPQKLNLTNSTNIPASPFRTDQ</sequence>
<dbReference type="AlphaFoldDB" id="A0A517YY63"/>
<keyword evidence="3" id="KW-0732">Signal</keyword>
<feature type="chain" id="PRO_5021998165" evidence="3">
    <location>
        <begin position="27"/>
        <end position="668"/>
    </location>
</feature>
<dbReference type="InterPro" id="IPR039329">
    <property type="entry name" value="SIAE"/>
</dbReference>
<dbReference type="InterPro" id="IPR008979">
    <property type="entry name" value="Galactose-bd-like_sf"/>
</dbReference>
<proteinExistence type="predicted"/>
<name>A0A517YY63_9BACT</name>
<dbReference type="Pfam" id="PF13364">
    <property type="entry name" value="BetaGal_ABD2"/>
    <property type="match status" value="1"/>
</dbReference>
<feature type="domain" description="Beta-galactosidase jelly roll" evidence="5">
    <location>
        <begin position="272"/>
        <end position="375"/>
    </location>
</feature>
<evidence type="ECO:0000313" key="6">
    <source>
        <dbReference type="EMBL" id="QDU35171.1"/>
    </source>
</evidence>
<evidence type="ECO:0000259" key="4">
    <source>
        <dbReference type="Pfam" id="PF03629"/>
    </source>
</evidence>
<organism evidence="6 7">
    <name type="scientific">Poriferisphaera corsica</name>
    <dbReference type="NCBI Taxonomy" id="2528020"/>
    <lineage>
        <taxon>Bacteria</taxon>
        <taxon>Pseudomonadati</taxon>
        <taxon>Planctomycetota</taxon>
        <taxon>Phycisphaerae</taxon>
        <taxon>Phycisphaerales</taxon>
        <taxon>Phycisphaeraceae</taxon>
        <taxon>Poriferisphaera</taxon>
    </lineage>
</organism>
<dbReference type="InterPro" id="IPR025300">
    <property type="entry name" value="BetaGal_jelly_roll_dom"/>
</dbReference>
<keyword evidence="2" id="KW-0326">Glycosidase</keyword>
<dbReference type="PANTHER" id="PTHR22901">
    <property type="entry name" value="SIALATE O-ACETYLESTERASE"/>
    <property type="match status" value="1"/>
</dbReference>
<dbReference type="InterPro" id="IPR005181">
    <property type="entry name" value="SASA"/>
</dbReference>
<evidence type="ECO:0000256" key="2">
    <source>
        <dbReference type="ARBA" id="ARBA00023295"/>
    </source>
</evidence>
<dbReference type="Pfam" id="PF03629">
    <property type="entry name" value="SASA"/>
    <property type="match status" value="1"/>
</dbReference>
<dbReference type="KEGG" id="pcor:KS4_32510"/>
<evidence type="ECO:0000256" key="3">
    <source>
        <dbReference type="SAM" id="SignalP"/>
    </source>
</evidence>
<evidence type="ECO:0000259" key="5">
    <source>
        <dbReference type="Pfam" id="PF13364"/>
    </source>
</evidence>
<reference evidence="6 7" key="1">
    <citation type="submission" date="2019-02" db="EMBL/GenBank/DDBJ databases">
        <title>Deep-cultivation of Planctomycetes and their phenomic and genomic characterization uncovers novel biology.</title>
        <authorList>
            <person name="Wiegand S."/>
            <person name="Jogler M."/>
            <person name="Boedeker C."/>
            <person name="Pinto D."/>
            <person name="Vollmers J."/>
            <person name="Rivas-Marin E."/>
            <person name="Kohn T."/>
            <person name="Peeters S.H."/>
            <person name="Heuer A."/>
            <person name="Rast P."/>
            <person name="Oberbeckmann S."/>
            <person name="Bunk B."/>
            <person name="Jeske O."/>
            <person name="Meyerdierks A."/>
            <person name="Storesund J.E."/>
            <person name="Kallscheuer N."/>
            <person name="Luecker S."/>
            <person name="Lage O.M."/>
            <person name="Pohl T."/>
            <person name="Merkel B.J."/>
            <person name="Hornburger P."/>
            <person name="Mueller R.-W."/>
            <person name="Bruemmer F."/>
            <person name="Labrenz M."/>
            <person name="Spormann A.M."/>
            <person name="Op den Camp H."/>
            <person name="Overmann J."/>
            <person name="Amann R."/>
            <person name="Jetten M.S.M."/>
            <person name="Mascher T."/>
            <person name="Medema M.H."/>
            <person name="Devos D.P."/>
            <person name="Kaster A.-K."/>
            <person name="Ovreas L."/>
            <person name="Rohde M."/>
            <person name="Galperin M.Y."/>
            <person name="Jogler C."/>
        </authorList>
    </citation>
    <scope>NUCLEOTIDE SEQUENCE [LARGE SCALE GENOMIC DNA]</scope>
    <source>
        <strain evidence="6 7">KS4</strain>
    </source>
</reference>
<keyword evidence="7" id="KW-1185">Reference proteome</keyword>
<keyword evidence="1 6" id="KW-0378">Hydrolase</keyword>
<dbReference type="SUPFAM" id="SSF49785">
    <property type="entry name" value="Galactose-binding domain-like"/>
    <property type="match status" value="1"/>
</dbReference>
<dbReference type="Gene3D" id="2.60.40.10">
    <property type="entry name" value="Immunoglobulins"/>
    <property type="match status" value="1"/>
</dbReference>
<dbReference type="InterPro" id="IPR036514">
    <property type="entry name" value="SGNH_hydro_sf"/>
</dbReference>
<feature type="signal peptide" evidence="3">
    <location>
        <begin position="1"/>
        <end position="26"/>
    </location>
</feature>
<protein>
    <submittedName>
        <fullName evidence="6">Glycosyl hydrolases family 2, sugar binding domain</fullName>
    </submittedName>
</protein>
<accession>A0A517YY63</accession>
<dbReference type="GO" id="GO:0001681">
    <property type="term" value="F:sialate O-acetylesterase activity"/>
    <property type="evidence" value="ECO:0007669"/>
    <property type="project" value="InterPro"/>
</dbReference>
<dbReference type="PANTHER" id="PTHR22901:SF0">
    <property type="entry name" value="SIALATE O-ACETYLESTERASE"/>
    <property type="match status" value="1"/>
</dbReference>